<gene>
    <name evidence="1" type="ORF">FNA46_00135</name>
</gene>
<dbReference type="AlphaFoldDB" id="A0A549TIR6"/>
<dbReference type="Proteomes" id="UP000316801">
    <property type="component" value="Unassembled WGS sequence"/>
</dbReference>
<sequence length="93" mass="10341">MRVKLPYRLGYPSVRLWIGRDKRGRWLVCDGRGTVGGIFADRASAVHAAMYESDGAPCSVCCLPEQQSLDIEGEIVDGVPPDLLRRPLLRRSD</sequence>
<dbReference type="RefSeq" id="WP_142880311.1">
    <property type="nucleotide sequence ID" value="NZ_VJMG01000001.1"/>
</dbReference>
<name>A0A549TIR6_9HYPH</name>
<accession>A0A549TIR6</accession>
<evidence type="ECO:0000313" key="2">
    <source>
        <dbReference type="Proteomes" id="UP000316801"/>
    </source>
</evidence>
<protein>
    <submittedName>
        <fullName evidence="1">Uncharacterized protein</fullName>
    </submittedName>
</protein>
<evidence type="ECO:0000313" key="1">
    <source>
        <dbReference type="EMBL" id="TRL43454.1"/>
    </source>
</evidence>
<dbReference type="EMBL" id="VJMG01000001">
    <property type="protein sequence ID" value="TRL43454.1"/>
    <property type="molecule type" value="Genomic_DNA"/>
</dbReference>
<proteinExistence type="predicted"/>
<keyword evidence="2" id="KW-1185">Reference proteome</keyword>
<organism evidence="1 2">
    <name type="scientific">Rhizobium straminoryzae</name>
    <dbReference type="NCBI Taxonomy" id="1387186"/>
    <lineage>
        <taxon>Bacteria</taxon>
        <taxon>Pseudomonadati</taxon>
        <taxon>Pseudomonadota</taxon>
        <taxon>Alphaproteobacteria</taxon>
        <taxon>Hyphomicrobiales</taxon>
        <taxon>Rhizobiaceae</taxon>
        <taxon>Rhizobium/Agrobacterium group</taxon>
        <taxon>Rhizobium</taxon>
    </lineage>
</organism>
<comment type="caution">
    <text evidence="1">The sequence shown here is derived from an EMBL/GenBank/DDBJ whole genome shotgun (WGS) entry which is preliminary data.</text>
</comment>
<reference evidence="1 2" key="1">
    <citation type="submission" date="2019-07" db="EMBL/GenBank/DDBJ databases">
        <title>Ln-dependent methylotrophs.</title>
        <authorList>
            <person name="Tani A."/>
        </authorList>
    </citation>
    <scope>NUCLEOTIDE SEQUENCE [LARGE SCALE GENOMIC DNA]</scope>
    <source>
        <strain evidence="1 2">SM12</strain>
    </source>
</reference>